<dbReference type="HOGENOM" id="CLU_2441720_0_0_1"/>
<reference evidence="2 3" key="1">
    <citation type="submission" date="2014-04" db="EMBL/GenBank/DDBJ databases">
        <authorList>
            <consortium name="DOE Joint Genome Institute"/>
            <person name="Kuo A."/>
            <person name="Kohler A."/>
            <person name="Costa M.D."/>
            <person name="Nagy L.G."/>
            <person name="Floudas D."/>
            <person name="Copeland A."/>
            <person name="Barry K.W."/>
            <person name="Cichocki N."/>
            <person name="Veneault-Fourrey C."/>
            <person name="LaButti K."/>
            <person name="Lindquist E.A."/>
            <person name="Lipzen A."/>
            <person name="Lundell T."/>
            <person name="Morin E."/>
            <person name="Murat C."/>
            <person name="Sun H."/>
            <person name="Tunlid A."/>
            <person name="Henrissat B."/>
            <person name="Grigoriev I.V."/>
            <person name="Hibbett D.S."/>
            <person name="Martin F."/>
            <person name="Nordberg H.P."/>
            <person name="Cantor M.N."/>
            <person name="Hua S.X."/>
        </authorList>
    </citation>
    <scope>NUCLEOTIDE SEQUENCE [LARGE SCALE GENOMIC DNA]</scope>
    <source>
        <strain evidence="2 3">441</strain>
    </source>
</reference>
<name>A0A0C9YFA8_9AGAM</name>
<evidence type="ECO:0000313" key="2">
    <source>
        <dbReference type="EMBL" id="KIK23510.1"/>
    </source>
</evidence>
<proteinExistence type="predicted"/>
<sequence length="90" mass="9926">MFRIPFSPCVFGGRRKDRPGQLNGLLTGWEMLTQSGKHSLPTSAKSNQAQDPARPRRRSPLIRVCRVSPPPRTPSILTGVSFNGTNVVKN</sequence>
<feature type="compositionally biased region" description="Polar residues" evidence="1">
    <location>
        <begin position="75"/>
        <end position="90"/>
    </location>
</feature>
<gene>
    <name evidence="2" type="ORF">PISMIDRAFT_679223</name>
</gene>
<reference evidence="3" key="2">
    <citation type="submission" date="2015-01" db="EMBL/GenBank/DDBJ databases">
        <title>Evolutionary Origins and Diversification of the Mycorrhizal Mutualists.</title>
        <authorList>
            <consortium name="DOE Joint Genome Institute"/>
            <consortium name="Mycorrhizal Genomics Consortium"/>
            <person name="Kohler A."/>
            <person name="Kuo A."/>
            <person name="Nagy L.G."/>
            <person name="Floudas D."/>
            <person name="Copeland A."/>
            <person name="Barry K.W."/>
            <person name="Cichocki N."/>
            <person name="Veneault-Fourrey C."/>
            <person name="LaButti K."/>
            <person name="Lindquist E.A."/>
            <person name="Lipzen A."/>
            <person name="Lundell T."/>
            <person name="Morin E."/>
            <person name="Murat C."/>
            <person name="Riley R."/>
            <person name="Ohm R."/>
            <person name="Sun H."/>
            <person name="Tunlid A."/>
            <person name="Henrissat B."/>
            <person name="Grigoriev I.V."/>
            <person name="Hibbett D.S."/>
            <person name="Martin F."/>
        </authorList>
    </citation>
    <scope>NUCLEOTIDE SEQUENCE [LARGE SCALE GENOMIC DNA]</scope>
    <source>
        <strain evidence="3">441</strain>
    </source>
</reference>
<protein>
    <submittedName>
        <fullName evidence="2">Uncharacterized protein</fullName>
    </submittedName>
</protein>
<organism evidence="2 3">
    <name type="scientific">Pisolithus microcarpus 441</name>
    <dbReference type="NCBI Taxonomy" id="765257"/>
    <lineage>
        <taxon>Eukaryota</taxon>
        <taxon>Fungi</taxon>
        <taxon>Dikarya</taxon>
        <taxon>Basidiomycota</taxon>
        <taxon>Agaricomycotina</taxon>
        <taxon>Agaricomycetes</taxon>
        <taxon>Agaricomycetidae</taxon>
        <taxon>Boletales</taxon>
        <taxon>Sclerodermatineae</taxon>
        <taxon>Pisolithaceae</taxon>
        <taxon>Pisolithus</taxon>
    </lineage>
</organism>
<keyword evidence="3" id="KW-1185">Reference proteome</keyword>
<evidence type="ECO:0000256" key="1">
    <source>
        <dbReference type="SAM" id="MobiDB-lite"/>
    </source>
</evidence>
<feature type="region of interest" description="Disordered" evidence="1">
    <location>
        <begin position="35"/>
        <end position="90"/>
    </location>
</feature>
<dbReference type="Proteomes" id="UP000054018">
    <property type="component" value="Unassembled WGS sequence"/>
</dbReference>
<accession>A0A0C9YFA8</accession>
<evidence type="ECO:0000313" key="3">
    <source>
        <dbReference type="Proteomes" id="UP000054018"/>
    </source>
</evidence>
<dbReference type="EMBL" id="KN833725">
    <property type="protein sequence ID" value="KIK23510.1"/>
    <property type="molecule type" value="Genomic_DNA"/>
</dbReference>
<dbReference type="AlphaFoldDB" id="A0A0C9YFA8"/>
<dbReference type="OrthoDB" id="10540756at2759"/>
<feature type="compositionally biased region" description="Polar residues" evidence="1">
    <location>
        <begin position="35"/>
        <end position="50"/>
    </location>
</feature>